<evidence type="ECO:0000259" key="7">
    <source>
        <dbReference type="PROSITE" id="PS50975"/>
    </source>
</evidence>
<proteinExistence type="inferred from homology"/>
<keyword evidence="9" id="KW-1185">Reference proteome</keyword>
<keyword evidence="2 5" id="KW-0479">Metal-binding</keyword>
<comment type="caution">
    <text evidence="8">The sequence shown here is derived from an EMBL/GenBank/DDBJ whole genome shotgun (WGS) entry which is preliminary data.</text>
</comment>
<keyword evidence="1 5" id="KW-0816">Tricarboxylic acid cycle</keyword>
<comment type="function">
    <text evidence="5">Succinyl-CoA synthetase functions in the citric acid cycle (TCA), coupling the hydrolysis of succinyl-CoA to the synthesis of either ATP or GTP and thus represents the only step of substrate-level phosphorylation in the TCA. The beta subunit provides nucleotide specificity of the enzyme and binds the substrate succinate, while the binding sites for coenzyme A and phosphate are found in the alpha subunit.</text>
</comment>
<evidence type="ECO:0000256" key="3">
    <source>
        <dbReference type="ARBA" id="ARBA00022741"/>
    </source>
</evidence>
<dbReference type="NCBIfam" id="NF001913">
    <property type="entry name" value="PRK00696.1"/>
    <property type="match status" value="1"/>
</dbReference>
<dbReference type="EC" id="6.2.1.5" evidence="5"/>
<evidence type="ECO:0000313" key="8">
    <source>
        <dbReference type="EMBL" id="MDU0114811.1"/>
    </source>
</evidence>
<comment type="subunit">
    <text evidence="5">Heterotetramer of two alpha and two beta subunits.</text>
</comment>
<feature type="binding site" evidence="5">
    <location>
        <position position="102"/>
    </location>
    <ligand>
        <name>ATP</name>
        <dbReference type="ChEBI" id="CHEBI:30616"/>
    </ligand>
</feature>
<feature type="binding site" evidence="5">
    <location>
        <begin position="53"/>
        <end position="55"/>
    </location>
    <ligand>
        <name>ATP</name>
        <dbReference type="ChEBI" id="CHEBI:30616"/>
    </ligand>
</feature>
<comment type="catalytic activity">
    <reaction evidence="5">
        <text>GTP + succinate + CoA = succinyl-CoA + GDP + phosphate</text>
        <dbReference type="Rhea" id="RHEA:22120"/>
        <dbReference type="ChEBI" id="CHEBI:30031"/>
        <dbReference type="ChEBI" id="CHEBI:37565"/>
        <dbReference type="ChEBI" id="CHEBI:43474"/>
        <dbReference type="ChEBI" id="CHEBI:57287"/>
        <dbReference type="ChEBI" id="CHEBI:57292"/>
        <dbReference type="ChEBI" id="CHEBI:58189"/>
    </reaction>
</comment>
<dbReference type="PIRSF" id="PIRSF001554">
    <property type="entry name" value="SucCS_beta"/>
    <property type="match status" value="1"/>
</dbReference>
<accession>A0ABU3R556</accession>
<comment type="similarity">
    <text evidence="5">Belongs to the succinate/malate CoA ligase beta subunit family.</text>
</comment>
<keyword evidence="5 6" id="KW-0067">ATP-binding</keyword>
<dbReference type="InterPro" id="IPR013650">
    <property type="entry name" value="ATP-grasp_succ-CoA_synth-type"/>
</dbReference>
<dbReference type="InterPro" id="IPR011761">
    <property type="entry name" value="ATP-grasp"/>
</dbReference>
<dbReference type="Pfam" id="PF08442">
    <property type="entry name" value="ATP-grasp_2"/>
    <property type="match status" value="1"/>
</dbReference>
<dbReference type="InterPro" id="IPR017866">
    <property type="entry name" value="Succ-CoA_synthase_bsu_CS"/>
</dbReference>
<keyword evidence="5 8" id="KW-0436">Ligase</keyword>
<dbReference type="NCBIfam" id="TIGR01016">
    <property type="entry name" value="sucCoAbeta"/>
    <property type="match status" value="1"/>
</dbReference>
<organism evidence="8 9">
    <name type="scientific">Psychrosphaera aquimarina</name>
    <dbReference type="NCBI Taxonomy" id="2044854"/>
    <lineage>
        <taxon>Bacteria</taxon>
        <taxon>Pseudomonadati</taxon>
        <taxon>Pseudomonadota</taxon>
        <taxon>Gammaproteobacteria</taxon>
        <taxon>Alteromonadales</taxon>
        <taxon>Pseudoalteromonadaceae</taxon>
        <taxon>Psychrosphaera</taxon>
    </lineage>
</organism>
<dbReference type="EMBL" id="JAWCUA010000010">
    <property type="protein sequence ID" value="MDU0114811.1"/>
    <property type="molecule type" value="Genomic_DNA"/>
</dbReference>
<dbReference type="PANTHER" id="PTHR11815">
    <property type="entry name" value="SUCCINYL-COA SYNTHETASE BETA CHAIN"/>
    <property type="match status" value="1"/>
</dbReference>
<evidence type="ECO:0000256" key="5">
    <source>
        <dbReference type="HAMAP-Rule" id="MF_00558"/>
    </source>
</evidence>
<comment type="catalytic activity">
    <reaction evidence="5">
        <text>succinate + ATP + CoA = succinyl-CoA + ADP + phosphate</text>
        <dbReference type="Rhea" id="RHEA:17661"/>
        <dbReference type="ChEBI" id="CHEBI:30031"/>
        <dbReference type="ChEBI" id="CHEBI:30616"/>
        <dbReference type="ChEBI" id="CHEBI:43474"/>
        <dbReference type="ChEBI" id="CHEBI:57287"/>
        <dbReference type="ChEBI" id="CHEBI:57292"/>
        <dbReference type="ChEBI" id="CHEBI:456216"/>
        <dbReference type="EC" id="6.2.1.5"/>
    </reaction>
</comment>
<comment type="cofactor">
    <cofactor evidence="5">
        <name>Mg(2+)</name>
        <dbReference type="ChEBI" id="CHEBI:18420"/>
    </cofactor>
    <text evidence="5">Binds 1 Mg(2+) ion per subunit.</text>
</comment>
<keyword evidence="4 5" id="KW-0460">Magnesium</keyword>
<dbReference type="HAMAP" id="MF_00558">
    <property type="entry name" value="Succ_CoA_beta"/>
    <property type="match status" value="1"/>
</dbReference>
<evidence type="ECO:0000256" key="2">
    <source>
        <dbReference type="ARBA" id="ARBA00022723"/>
    </source>
</evidence>
<gene>
    <name evidence="5 8" type="primary">sucC</name>
    <name evidence="8" type="ORF">RT723_17795</name>
</gene>
<reference evidence="8 9" key="1">
    <citation type="submission" date="2023-10" db="EMBL/GenBank/DDBJ databases">
        <title>Psychrosphaera aquimaarina strain SW33 isolated from seawater.</title>
        <authorList>
            <person name="Bayburt H."/>
            <person name="Kim J.M."/>
            <person name="Choi B.J."/>
            <person name="Jeon C.O."/>
        </authorList>
    </citation>
    <scope>NUCLEOTIDE SEQUENCE [LARGE SCALE GENOMIC DNA]</scope>
    <source>
        <strain evidence="8 9">KCTC 52743</strain>
    </source>
</reference>
<dbReference type="InterPro" id="IPR005811">
    <property type="entry name" value="SUCC_ACL_C"/>
</dbReference>
<comment type="pathway">
    <text evidence="5">Carbohydrate metabolism; tricarboxylic acid cycle; succinate from succinyl-CoA (ligase route): step 1/1.</text>
</comment>
<feature type="domain" description="ATP-grasp" evidence="7">
    <location>
        <begin position="9"/>
        <end position="231"/>
    </location>
</feature>
<feature type="binding site" evidence="5">
    <location>
        <begin position="321"/>
        <end position="323"/>
    </location>
    <ligand>
        <name>substrate</name>
        <note>ligand shared with subunit alpha</note>
    </ligand>
</feature>
<feature type="binding site" evidence="5">
    <location>
        <position position="264"/>
    </location>
    <ligand>
        <name>substrate</name>
        <note>ligand shared with subunit alpha</note>
    </ligand>
</feature>
<feature type="binding site" evidence="5">
    <location>
        <position position="99"/>
    </location>
    <ligand>
        <name>ATP</name>
        <dbReference type="ChEBI" id="CHEBI:30616"/>
    </ligand>
</feature>
<keyword evidence="3 5" id="KW-0547">Nucleotide-binding</keyword>
<feature type="binding site" evidence="5">
    <location>
        <position position="107"/>
    </location>
    <ligand>
        <name>ATP</name>
        <dbReference type="ChEBI" id="CHEBI:30616"/>
    </ligand>
</feature>
<evidence type="ECO:0000313" key="9">
    <source>
        <dbReference type="Proteomes" id="UP001257914"/>
    </source>
</evidence>
<feature type="binding site" evidence="5">
    <location>
        <position position="213"/>
    </location>
    <ligand>
        <name>Mg(2+)</name>
        <dbReference type="ChEBI" id="CHEBI:18420"/>
    </ligand>
</feature>
<dbReference type="InterPro" id="IPR005809">
    <property type="entry name" value="Succ_CoA_ligase-like_bsu"/>
</dbReference>
<dbReference type="GO" id="GO:0004775">
    <property type="term" value="F:succinate-CoA ligase (ADP-forming) activity"/>
    <property type="evidence" value="ECO:0007669"/>
    <property type="project" value="UniProtKB-EC"/>
</dbReference>
<dbReference type="PANTHER" id="PTHR11815:SF10">
    <property type="entry name" value="SUCCINATE--COA LIGASE [GDP-FORMING] SUBUNIT BETA, MITOCHONDRIAL"/>
    <property type="match status" value="1"/>
</dbReference>
<dbReference type="PROSITE" id="PS01217">
    <property type="entry name" value="SUCCINYL_COA_LIG_3"/>
    <property type="match status" value="1"/>
</dbReference>
<feature type="binding site" evidence="5">
    <location>
        <position position="199"/>
    </location>
    <ligand>
        <name>Mg(2+)</name>
        <dbReference type="ChEBI" id="CHEBI:18420"/>
    </ligand>
</feature>
<feature type="binding site" evidence="5">
    <location>
        <position position="46"/>
    </location>
    <ligand>
        <name>ATP</name>
        <dbReference type="ChEBI" id="CHEBI:30616"/>
    </ligand>
</feature>
<protein>
    <recommendedName>
        <fullName evidence="5">Succinate--CoA ligase [ADP-forming] subunit beta</fullName>
        <ecNumber evidence="5">6.2.1.5</ecNumber>
    </recommendedName>
    <alternativeName>
        <fullName evidence="5">Succinyl-CoA synthetase subunit beta</fullName>
        <shortName evidence="5">SCS-beta</shortName>
    </alternativeName>
</protein>
<evidence type="ECO:0000256" key="4">
    <source>
        <dbReference type="ARBA" id="ARBA00022842"/>
    </source>
</evidence>
<evidence type="ECO:0000256" key="1">
    <source>
        <dbReference type="ARBA" id="ARBA00022532"/>
    </source>
</evidence>
<dbReference type="RefSeq" id="WP_216054748.1">
    <property type="nucleotide sequence ID" value="NZ_JAWCUA010000010.1"/>
</dbReference>
<dbReference type="PROSITE" id="PS50975">
    <property type="entry name" value="ATP_GRASP"/>
    <property type="match status" value="1"/>
</dbReference>
<dbReference type="Pfam" id="PF00549">
    <property type="entry name" value="Ligase_CoA"/>
    <property type="match status" value="1"/>
</dbReference>
<evidence type="ECO:0000256" key="6">
    <source>
        <dbReference type="PROSITE-ProRule" id="PRU00409"/>
    </source>
</evidence>
<sequence length="388" mass="41195">MNLHEYQGKQLFAQYGLPVSKGIATETPAEAAAAADQIGGDMFVVKAQVHAGGRGKAGGVKLVKTKDEIKAFAEKWLGNNLVTYQTDEKGQPVTRILVEPCTDIAQELYLGAVVDRSSRRIVFMASTEGGVEIETVAEETPEKILKAEICPLAGAQPYQGRDLAFKLGLEGKQIGQFVKIFLGLAKLFKEKDVELIEINPLVITPAGDLHCLDAKVAIDSNAVGRHPDLKEMHDPSQEDAREADAAKWELNYVALDGNVGCMVNGAGLAMGTMDIVNLNGGRPANFLDVGGGATKERVAEAFKIILSDDNVKAVLVNIFGGIVRCDMIAEGIIAAVKEVGVQVPVVVRLEGTNAEAGREVLANSDVDIIAAPSLQEAAELVVKAAEGK</sequence>
<name>A0ABU3R556_9GAMM</name>
<dbReference type="Proteomes" id="UP001257914">
    <property type="component" value="Unassembled WGS sequence"/>
</dbReference>